<dbReference type="Pfam" id="PF04488">
    <property type="entry name" value="Gly_transf_sug"/>
    <property type="match status" value="1"/>
</dbReference>
<keyword evidence="1" id="KW-0808">Transferase</keyword>
<dbReference type="InterPro" id="IPR051706">
    <property type="entry name" value="Glycosyltransferase_domain"/>
</dbReference>
<dbReference type="EMBL" id="LAZR01000026">
    <property type="protein sequence ID" value="KKO03584.1"/>
    <property type="molecule type" value="Genomic_DNA"/>
</dbReference>
<dbReference type="SUPFAM" id="SSF53448">
    <property type="entry name" value="Nucleotide-diphospho-sugar transferases"/>
    <property type="match status" value="1"/>
</dbReference>
<name>A0A0F9YGP6_9ZZZZ</name>
<evidence type="ECO:0000313" key="2">
    <source>
        <dbReference type="EMBL" id="KKO03584.1"/>
    </source>
</evidence>
<organism evidence="2">
    <name type="scientific">marine sediment metagenome</name>
    <dbReference type="NCBI Taxonomy" id="412755"/>
    <lineage>
        <taxon>unclassified sequences</taxon>
        <taxon>metagenomes</taxon>
        <taxon>ecological metagenomes</taxon>
    </lineage>
</organism>
<dbReference type="PANTHER" id="PTHR32385">
    <property type="entry name" value="MANNOSYL PHOSPHORYLINOSITOL CERAMIDE SYNTHASE"/>
    <property type="match status" value="1"/>
</dbReference>
<dbReference type="InterPro" id="IPR029044">
    <property type="entry name" value="Nucleotide-diphossugar_trans"/>
</dbReference>
<evidence type="ECO:0008006" key="3">
    <source>
        <dbReference type="Google" id="ProtNLM"/>
    </source>
</evidence>
<dbReference type="AlphaFoldDB" id="A0A0F9YGP6"/>
<reference evidence="2" key="1">
    <citation type="journal article" date="2015" name="Nature">
        <title>Complex archaea that bridge the gap between prokaryotes and eukaryotes.</title>
        <authorList>
            <person name="Spang A."/>
            <person name="Saw J.H."/>
            <person name="Jorgensen S.L."/>
            <person name="Zaremba-Niedzwiedzka K."/>
            <person name="Martijn J."/>
            <person name="Lind A.E."/>
            <person name="van Eijk R."/>
            <person name="Schleper C."/>
            <person name="Guy L."/>
            <person name="Ettema T.J."/>
        </authorList>
    </citation>
    <scope>NUCLEOTIDE SEQUENCE</scope>
</reference>
<dbReference type="GO" id="GO:0000030">
    <property type="term" value="F:mannosyltransferase activity"/>
    <property type="evidence" value="ECO:0007669"/>
    <property type="project" value="TreeGrafter"/>
</dbReference>
<dbReference type="InterPro" id="IPR007577">
    <property type="entry name" value="GlycoTrfase_DXD_sugar-bd_CS"/>
</dbReference>
<comment type="caution">
    <text evidence="2">The sequence shown here is derived from an EMBL/GenBank/DDBJ whole genome shotgun (WGS) entry which is preliminary data.</text>
</comment>
<dbReference type="Gene3D" id="3.90.550.20">
    <property type="match status" value="1"/>
</dbReference>
<proteinExistence type="predicted"/>
<accession>A0A0F9YGP6</accession>
<sequence>MPTRDTCTHPGEPDALSVSPPIVRQSAVGGTIPKTFHHIWLGGRPPQTVRDMIDTWRRHHRTWEFRLWTERDLPEMPRLGPYFHAAEAYAVKADMVRLEAVFACGGVYVDTDVECLQPIDDLLAGCRCFAACEYDAATYGLSGPSGIGNDIFGAAPGHPAILDVIQQVPNVFNLANPLAHGPGLFRHVMHARPDVRIFEKDIFHPLLPHQARSGDRVAGAQFPGAYAVHWFNLSWAK</sequence>
<evidence type="ECO:0000256" key="1">
    <source>
        <dbReference type="ARBA" id="ARBA00022679"/>
    </source>
</evidence>
<dbReference type="GO" id="GO:0051999">
    <property type="term" value="P:mannosyl-inositol phosphorylceramide biosynthetic process"/>
    <property type="evidence" value="ECO:0007669"/>
    <property type="project" value="TreeGrafter"/>
</dbReference>
<dbReference type="PANTHER" id="PTHR32385:SF15">
    <property type="entry name" value="INOSITOL PHOSPHOCERAMIDE MANNOSYLTRANSFERASE 1"/>
    <property type="match status" value="1"/>
</dbReference>
<gene>
    <name evidence="2" type="ORF">LCGC14_0095110</name>
</gene>
<protein>
    <recommendedName>
        <fullName evidence="3">Glycosyl transferase</fullName>
    </recommendedName>
</protein>
<dbReference type="GO" id="GO:0016020">
    <property type="term" value="C:membrane"/>
    <property type="evidence" value="ECO:0007669"/>
    <property type="project" value="GOC"/>
</dbReference>